<dbReference type="Proteomes" id="UP001596457">
    <property type="component" value="Unassembled WGS sequence"/>
</dbReference>
<proteinExistence type="predicted"/>
<evidence type="ECO:0000256" key="1">
    <source>
        <dbReference type="SAM" id="MobiDB-lite"/>
    </source>
</evidence>
<reference evidence="3" key="1">
    <citation type="journal article" date="2019" name="Int. J. Syst. Evol. Microbiol.">
        <title>The Global Catalogue of Microorganisms (GCM) 10K type strain sequencing project: providing services to taxonomists for standard genome sequencing and annotation.</title>
        <authorList>
            <consortium name="The Broad Institute Genomics Platform"/>
            <consortium name="The Broad Institute Genome Sequencing Center for Infectious Disease"/>
            <person name="Wu L."/>
            <person name="Ma J."/>
        </authorList>
    </citation>
    <scope>NUCLEOTIDE SEQUENCE [LARGE SCALE GENOMIC DNA]</scope>
    <source>
        <strain evidence="3">CCUG 53903</strain>
    </source>
</reference>
<gene>
    <name evidence="2" type="ORF">ACFQU0_14250</name>
</gene>
<keyword evidence="3" id="KW-1185">Reference proteome</keyword>
<dbReference type="Pfam" id="PF11445">
    <property type="entry name" value="DUF2894"/>
    <property type="match status" value="1"/>
</dbReference>
<feature type="compositionally biased region" description="Low complexity" evidence="1">
    <location>
        <begin position="192"/>
        <end position="209"/>
    </location>
</feature>
<dbReference type="RefSeq" id="WP_382201897.1">
    <property type="nucleotide sequence ID" value="NZ_JBHTBZ010000041.1"/>
</dbReference>
<accession>A0ABW2SDJ1</accession>
<feature type="region of interest" description="Disordered" evidence="1">
    <location>
        <begin position="192"/>
        <end position="216"/>
    </location>
</feature>
<dbReference type="InterPro" id="IPR021549">
    <property type="entry name" value="DUF2894"/>
</dbReference>
<evidence type="ECO:0000313" key="2">
    <source>
        <dbReference type="EMBL" id="MFC7461591.1"/>
    </source>
</evidence>
<evidence type="ECO:0000313" key="3">
    <source>
        <dbReference type="Proteomes" id="UP001596457"/>
    </source>
</evidence>
<comment type="caution">
    <text evidence="2">The sequence shown here is derived from an EMBL/GenBank/DDBJ whole genome shotgun (WGS) entry which is preliminary data.</text>
</comment>
<sequence>MSAPQNDIPTAIGQRLQSLREAGAPARLPWRWHHAQSLQARLATLPPAVSVHLEAALERAVQACELEMAAARPVSPTHSQSQGQALLRTLNDTLGQRRERDVRDAALAGEAIDPTELPSLRRFRASWSRFAAEDQVAQAIGRSPDNAGPLNSHALVLRSLALMRELSPDYLRRFMAQLDSLLWLEDLAQRPASAKAAKPAKPAKPASSAKRPRGRS</sequence>
<protein>
    <submittedName>
        <fullName evidence="2">DUF2894 domain-containing protein</fullName>
    </submittedName>
</protein>
<organism evidence="2 3">
    <name type="scientific">Hydrogenophaga defluvii</name>
    <dbReference type="NCBI Taxonomy" id="249410"/>
    <lineage>
        <taxon>Bacteria</taxon>
        <taxon>Pseudomonadati</taxon>
        <taxon>Pseudomonadota</taxon>
        <taxon>Betaproteobacteria</taxon>
        <taxon>Burkholderiales</taxon>
        <taxon>Comamonadaceae</taxon>
        <taxon>Hydrogenophaga</taxon>
    </lineage>
</organism>
<dbReference type="EMBL" id="JBHTBZ010000041">
    <property type="protein sequence ID" value="MFC7461591.1"/>
    <property type="molecule type" value="Genomic_DNA"/>
</dbReference>
<name>A0ABW2SDJ1_9BURK</name>